<dbReference type="InterPro" id="IPR011250">
    <property type="entry name" value="OMP/PagP_B-barrel"/>
</dbReference>
<feature type="chain" id="PRO_5023109005" evidence="1">
    <location>
        <begin position="20"/>
        <end position="404"/>
    </location>
</feature>
<keyword evidence="4" id="KW-1185">Reference proteome</keyword>
<feature type="signal peptide" evidence="1">
    <location>
        <begin position="1"/>
        <end position="19"/>
    </location>
</feature>
<dbReference type="Proteomes" id="UP000321945">
    <property type="component" value="Unassembled WGS sequence"/>
</dbReference>
<comment type="caution">
    <text evidence="3">The sequence shown here is derived from an EMBL/GenBank/DDBJ whole genome shotgun (WGS) entry which is preliminary data.</text>
</comment>
<evidence type="ECO:0000313" key="4">
    <source>
        <dbReference type="Proteomes" id="UP000321945"/>
    </source>
</evidence>
<feature type="domain" description="Outer membrane protein beta-barrel" evidence="2">
    <location>
        <begin position="217"/>
        <end position="377"/>
    </location>
</feature>
<dbReference type="InterPro" id="IPR025665">
    <property type="entry name" value="Beta-barrel_OMP_2"/>
</dbReference>
<sequence>MKLNLLFLTILFSTLNVFSQTIFEPGYIIKTNGVKVDCLIKNEDWKGSPTTFDYKLEENGEIKTGTLNNVIEFGSVQSFKYLKATVNIDQSNDNINDLTDVRNPEMKEETLFLKTLIEGKASLYYTENDKIKRYFYKLDDGEIEQLIYKRYLATPTKIGVNERYKQQLATTLNCSKLNESSFENLEYKVGKLVKLITNYNNCINSETVVFTKNIQKAKFNLTLRPGVTFSSLSILKSGDERIDFDTNTGIRIGLEAEYVLPFNNGKWSIFIEPTYRNYKSEKEFLYVDFLTIKKTTLITAEYNSIELPLGARHYMFVNQDAAFFLNAAIIVDVAMMDSKVVSSNENGYDLDVDADVAIALGVGFRFKNRYSIEARYHTSRQLLNYDSIDSSYNSFALIAGFNFL</sequence>
<keyword evidence="1" id="KW-0732">Signal</keyword>
<accession>A0A5C6YLV1</accession>
<proteinExistence type="predicted"/>
<evidence type="ECO:0000259" key="2">
    <source>
        <dbReference type="Pfam" id="PF13568"/>
    </source>
</evidence>
<dbReference type="AlphaFoldDB" id="A0A5C6YLV1"/>
<dbReference type="SUPFAM" id="SSF56925">
    <property type="entry name" value="OMPA-like"/>
    <property type="match status" value="1"/>
</dbReference>
<evidence type="ECO:0000256" key="1">
    <source>
        <dbReference type="SAM" id="SignalP"/>
    </source>
</evidence>
<dbReference type="OrthoDB" id="921445at2"/>
<reference evidence="3 4" key="1">
    <citation type="submission" date="2019-08" db="EMBL/GenBank/DDBJ databases">
        <title>Genome of Aequorivita lipolytica Y10-2 (type strain).</title>
        <authorList>
            <person name="Bowman J.P."/>
        </authorList>
    </citation>
    <scope>NUCLEOTIDE SEQUENCE [LARGE SCALE GENOMIC DNA]</scope>
    <source>
        <strain evidence="3 4">Y10-2</strain>
    </source>
</reference>
<dbReference type="EMBL" id="VORU01000013">
    <property type="protein sequence ID" value="TXD68216.1"/>
    <property type="molecule type" value="Genomic_DNA"/>
</dbReference>
<dbReference type="RefSeq" id="WP_111816853.1">
    <property type="nucleotide sequence ID" value="NZ_CBCRZQ010000011.1"/>
</dbReference>
<dbReference type="Pfam" id="PF13568">
    <property type="entry name" value="OMP_b-brl_2"/>
    <property type="match status" value="1"/>
</dbReference>
<gene>
    <name evidence="3" type="ORF">ESV24_13090</name>
</gene>
<evidence type="ECO:0000313" key="3">
    <source>
        <dbReference type="EMBL" id="TXD68216.1"/>
    </source>
</evidence>
<name>A0A5C6YLV1_9FLAO</name>
<organism evidence="3 4">
    <name type="scientific">Aequorivita lipolytica</name>
    <dbReference type="NCBI Taxonomy" id="153267"/>
    <lineage>
        <taxon>Bacteria</taxon>
        <taxon>Pseudomonadati</taxon>
        <taxon>Bacteroidota</taxon>
        <taxon>Flavobacteriia</taxon>
        <taxon>Flavobacteriales</taxon>
        <taxon>Flavobacteriaceae</taxon>
        <taxon>Aequorivita</taxon>
    </lineage>
</organism>
<protein>
    <submittedName>
        <fullName evidence="3">PorT family protein</fullName>
    </submittedName>
</protein>